<dbReference type="PaxDb" id="35128-Thaps22998"/>
<feature type="compositionally biased region" description="Basic and acidic residues" evidence="1">
    <location>
        <begin position="470"/>
        <end position="481"/>
    </location>
</feature>
<keyword evidence="3" id="KW-1185">Reference proteome</keyword>
<proteinExistence type="predicted"/>
<feature type="compositionally biased region" description="Basic and acidic residues" evidence="1">
    <location>
        <begin position="29"/>
        <end position="44"/>
    </location>
</feature>
<dbReference type="HOGENOM" id="CLU_351454_0_0_1"/>
<evidence type="ECO:0000313" key="3">
    <source>
        <dbReference type="Proteomes" id="UP000001449"/>
    </source>
</evidence>
<evidence type="ECO:0000256" key="1">
    <source>
        <dbReference type="SAM" id="MobiDB-lite"/>
    </source>
</evidence>
<feature type="compositionally biased region" description="Basic and acidic residues" evidence="1">
    <location>
        <begin position="251"/>
        <end position="264"/>
    </location>
</feature>
<evidence type="ECO:0000313" key="2">
    <source>
        <dbReference type="EMBL" id="EED91462.1"/>
    </source>
</evidence>
<accession>B8C581</accession>
<dbReference type="OMA" id="WEDMEYS"/>
<dbReference type="GeneID" id="7451153"/>
<feature type="region of interest" description="Disordered" evidence="1">
    <location>
        <begin position="522"/>
        <end position="541"/>
    </location>
</feature>
<feature type="region of interest" description="Disordered" evidence="1">
    <location>
        <begin position="1"/>
        <end position="93"/>
    </location>
</feature>
<feature type="compositionally biased region" description="Basic and acidic residues" evidence="1">
    <location>
        <begin position="741"/>
        <end position="762"/>
    </location>
</feature>
<reference evidence="2 3" key="1">
    <citation type="journal article" date="2004" name="Science">
        <title>The genome of the diatom Thalassiosira pseudonana: ecology, evolution, and metabolism.</title>
        <authorList>
            <person name="Armbrust E.V."/>
            <person name="Berges J.A."/>
            <person name="Bowler C."/>
            <person name="Green B.R."/>
            <person name="Martinez D."/>
            <person name="Putnam N.H."/>
            <person name="Zhou S."/>
            <person name="Allen A.E."/>
            <person name="Apt K.E."/>
            <person name="Bechner M."/>
            <person name="Brzezinski M.A."/>
            <person name="Chaal B.K."/>
            <person name="Chiovitti A."/>
            <person name="Davis A.K."/>
            <person name="Demarest M.S."/>
            <person name="Detter J.C."/>
            <person name="Glavina T."/>
            <person name="Goodstein D."/>
            <person name="Hadi M.Z."/>
            <person name="Hellsten U."/>
            <person name="Hildebrand M."/>
            <person name="Jenkins B.D."/>
            <person name="Jurka J."/>
            <person name="Kapitonov V.V."/>
            <person name="Kroger N."/>
            <person name="Lau W.W."/>
            <person name="Lane T.W."/>
            <person name="Larimer F.W."/>
            <person name="Lippmeier J.C."/>
            <person name="Lucas S."/>
            <person name="Medina M."/>
            <person name="Montsant A."/>
            <person name="Obornik M."/>
            <person name="Parker M.S."/>
            <person name="Palenik B."/>
            <person name="Pazour G.J."/>
            <person name="Richardson P.M."/>
            <person name="Rynearson T.A."/>
            <person name="Saito M.A."/>
            <person name="Schwartz D.C."/>
            <person name="Thamatrakoln K."/>
            <person name="Valentin K."/>
            <person name="Vardi A."/>
            <person name="Wilkerson F.P."/>
            <person name="Rokhsar D.S."/>
        </authorList>
    </citation>
    <scope>NUCLEOTIDE SEQUENCE [LARGE SCALE GENOMIC DNA]</scope>
    <source>
        <strain evidence="2 3">CCMP1335</strain>
    </source>
</reference>
<feature type="compositionally biased region" description="Basic and acidic residues" evidence="1">
    <location>
        <begin position="54"/>
        <end position="63"/>
    </location>
</feature>
<feature type="region of interest" description="Disordered" evidence="1">
    <location>
        <begin position="651"/>
        <end position="673"/>
    </location>
</feature>
<dbReference type="InParanoid" id="B8C581"/>
<feature type="compositionally biased region" description="Acidic residues" evidence="1">
    <location>
        <begin position="482"/>
        <end position="493"/>
    </location>
</feature>
<dbReference type="RefSeq" id="XP_002291355.1">
    <property type="nucleotide sequence ID" value="XM_002291319.1"/>
</dbReference>
<organism evidence="2 3">
    <name type="scientific">Thalassiosira pseudonana</name>
    <name type="common">Marine diatom</name>
    <name type="synonym">Cyclotella nana</name>
    <dbReference type="NCBI Taxonomy" id="35128"/>
    <lineage>
        <taxon>Eukaryota</taxon>
        <taxon>Sar</taxon>
        <taxon>Stramenopiles</taxon>
        <taxon>Ochrophyta</taxon>
        <taxon>Bacillariophyta</taxon>
        <taxon>Coscinodiscophyceae</taxon>
        <taxon>Thalassiosirophycidae</taxon>
        <taxon>Thalassiosirales</taxon>
        <taxon>Thalassiosiraceae</taxon>
        <taxon>Thalassiosira</taxon>
    </lineage>
</organism>
<feature type="compositionally biased region" description="Basic and acidic residues" evidence="1">
    <location>
        <begin position="148"/>
        <end position="161"/>
    </location>
</feature>
<feature type="region of interest" description="Disordered" evidence="1">
    <location>
        <begin position="242"/>
        <end position="267"/>
    </location>
</feature>
<reference evidence="2 3" key="2">
    <citation type="journal article" date="2008" name="Nature">
        <title>The Phaeodactylum genome reveals the evolutionary history of diatom genomes.</title>
        <authorList>
            <person name="Bowler C."/>
            <person name="Allen A.E."/>
            <person name="Badger J.H."/>
            <person name="Grimwood J."/>
            <person name="Jabbari K."/>
            <person name="Kuo A."/>
            <person name="Maheswari U."/>
            <person name="Martens C."/>
            <person name="Maumus F."/>
            <person name="Otillar R.P."/>
            <person name="Rayko E."/>
            <person name="Salamov A."/>
            <person name="Vandepoele K."/>
            <person name="Beszteri B."/>
            <person name="Gruber A."/>
            <person name="Heijde M."/>
            <person name="Katinka M."/>
            <person name="Mock T."/>
            <person name="Valentin K."/>
            <person name="Verret F."/>
            <person name="Berges J.A."/>
            <person name="Brownlee C."/>
            <person name="Cadoret J.P."/>
            <person name="Chiovitti A."/>
            <person name="Choi C.J."/>
            <person name="Coesel S."/>
            <person name="De Martino A."/>
            <person name="Detter J.C."/>
            <person name="Durkin C."/>
            <person name="Falciatore A."/>
            <person name="Fournet J."/>
            <person name="Haruta M."/>
            <person name="Huysman M.J."/>
            <person name="Jenkins B.D."/>
            <person name="Jiroutova K."/>
            <person name="Jorgensen R.E."/>
            <person name="Joubert Y."/>
            <person name="Kaplan A."/>
            <person name="Kroger N."/>
            <person name="Kroth P.G."/>
            <person name="La Roche J."/>
            <person name="Lindquist E."/>
            <person name="Lommer M."/>
            <person name="Martin-Jezequel V."/>
            <person name="Lopez P.J."/>
            <person name="Lucas S."/>
            <person name="Mangogna M."/>
            <person name="McGinnis K."/>
            <person name="Medlin L.K."/>
            <person name="Montsant A."/>
            <person name="Oudot-Le Secq M.P."/>
            <person name="Napoli C."/>
            <person name="Obornik M."/>
            <person name="Parker M.S."/>
            <person name="Petit J.L."/>
            <person name="Porcel B.M."/>
            <person name="Poulsen N."/>
            <person name="Robison M."/>
            <person name="Rychlewski L."/>
            <person name="Rynearson T.A."/>
            <person name="Schmutz J."/>
            <person name="Shapiro H."/>
            <person name="Siaut M."/>
            <person name="Stanley M."/>
            <person name="Sussman M.R."/>
            <person name="Taylor A.R."/>
            <person name="Vardi A."/>
            <person name="von Dassow P."/>
            <person name="Vyverman W."/>
            <person name="Willis A."/>
            <person name="Wyrwicz L.S."/>
            <person name="Rokhsar D.S."/>
            <person name="Weissenbach J."/>
            <person name="Armbrust E.V."/>
            <person name="Green B.R."/>
            <person name="Van de Peer Y."/>
            <person name="Grigoriev I.V."/>
        </authorList>
    </citation>
    <scope>NUCLEOTIDE SEQUENCE [LARGE SCALE GENOMIC DNA]</scope>
    <source>
        <strain evidence="2 3">CCMP1335</strain>
    </source>
</reference>
<gene>
    <name evidence="2" type="ORF">THAPSDRAFT_22998</name>
</gene>
<feature type="region of interest" description="Disordered" evidence="1">
    <location>
        <begin position="148"/>
        <end position="200"/>
    </location>
</feature>
<dbReference type="eggNOG" id="ENOG502SAWM">
    <property type="taxonomic scope" value="Eukaryota"/>
</dbReference>
<feature type="region of interest" description="Disordered" evidence="1">
    <location>
        <begin position="595"/>
        <end position="620"/>
    </location>
</feature>
<dbReference type="KEGG" id="tps:THAPSDRAFT_22998"/>
<dbReference type="Proteomes" id="UP000001449">
    <property type="component" value="Chromosome 6"/>
</dbReference>
<feature type="region of interest" description="Disordered" evidence="1">
    <location>
        <begin position="465"/>
        <end position="493"/>
    </location>
</feature>
<feature type="region of interest" description="Disordered" evidence="1">
    <location>
        <begin position="738"/>
        <end position="778"/>
    </location>
</feature>
<dbReference type="EMBL" id="CM000643">
    <property type="protein sequence ID" value="EED91462.1"/>
    <property type="molecule type" value="Genomic_DNA"/>
</dbReference>
<feature type="compositionally biased region" description="Acidic residues" evidence="1">
    <location>
        <begin position="526"/>
        <end position="538"/>
    </location>
</feature>
<name>B8C581_THAPS</name>
<protein>
    <submittedName>
        <fullName evidence="2">Uncharacterized protein</fullName>
    </submittedName>
</protein>
<dbReference type="AlphaFoldDB" id="B8C581"/>
<feature type="compositionally biased region" description="Polar residues" evidence="1">
    <location>
        <begin position="1"/>
        <end position="13"/>
    </location>
</feature>
<sequence>MSPANNNAASSLGITMALPQGTASQLESLRQEELKRRQMRERLQVEQLKQEGSSVKKDVETRHLQQQQPRRLAPQRRKPQETKPTVVGTVESERLPVNIPISTELNVDDDVDTENDVVDEEGELQILRNMADWTLNDTNQTSAILHDEVNEQSEESYHGEIESYDDEQNNSTTNINEESDDEDSIDPGYNPIDELALSLDPPPPSLPLVLVNLEQLCGCPPSDEEEKEVLVGQIVEALLGTVPEAGGDGEEQQKEEGEETDHTRNSSKQAVFMAKGDGLSLDFDARVVELFESGVARHVDSLTPAAVFEMNSSNTQEQPQKAASPFAIVPYPEFLSSDPSPSSGITRSTIRLWKLLHTSHPLPVLNRLFGHLRNTSRSLIWKADMHQELRRLARQEHISKKHRDQREEYNQWKETVRKERLEKLYEVRETFLLRVDVAKKKYDDFAEERERRVMRELWRRRGGGIDEEGIDKKDSHHHDMHYEEDDYHDSGSYDDDGWGGVIKEDDILGEDTQSKQDALYSNFQDDGVDESDDDDEDYSPVGMNIVVGEGNTTAKDTSTSNVSKDAEIVKPVTNELEPITADDNKQRKAERLQMIKDQSDVTDSIKHKVAPKKEEESVREMLKSNDERLAEAALRSLEQRLKTVDDLLESLQEEEWADEEADEELDRTESNANEEEVIDAPQMSLLDQVLAMILGALPKECSGSKTDEEHFGYVKEEHATLVKHWVETFGRLPTSFAEDEQDKRLVNEPKRWDDGFPSEKKSPSPNKQQSAHKDITFIGNEESNWEDMEYSDWDALLHTKL</sequence>